<dbReference type="GO" id="GO:0008239">
    <property type="term" value="F:dipeptidyl-peptidase activity"/>
    <property type="evidence" value="ECO:0007669"/>
    <property type="project" value="UniProtKB-EC"/>
</dbReference>
<dbReference type="InterPro" id="IPR029058">
    <property type="entry name" value="AB_hydrolase_fold"/>
</dbReference>
<dbReference type="InterPro" id="IPR001375">
    <property type="entry name" value="Peptidase_S9_cat"/>
</dbReference>
<dbReference type="PANTHER" id="PTHR11731">
    <property type="entry name" value="PROTEASE FAMILY S9B,C DIPEPTIDYL-PEPTIDASE IV-RELATED"/>
    <property type="match status" value="1"/>
</dbReference>
<dbReference type="EMBL" id="JALBUF010000003">
    <property type="protein sequence ID" value="MCI0183019.1"/>
    <property type="molecule type" value="Genomic_DNA"/>
</dbReference>
<feature type="domain" description="Dipeptidylpeptidase IV N-terminal" evidence="2">
    <location>
        <begin position="130"/>
        <end position="455"/>
    </location>
</feature>
<sequence length="741" mass="84913">MDDTKAKEMLPEHVQKLAFNLTVKPYFLDEYRFWYIQEIRFDDIVKPRGKRFRLVDSRTGEVRDAFDHDRMAIQLASKLDARLDATDLPITDIVELQEQAIVIMVDNRKFQWNLLDDHIVERKSYEIVADYELMSPDGKWVAYVDQYNLYVRSLEQGDIIQITTDGEKEYAYATLPDAYGSKLVDELAAKKLPPMAIWSPDSSHLFTHKTDQRHVRTMYIEQYVPEGDGVPPKTHAMRYALPGDEHVPLLELVVCSLTGEQVFLKTDPLEMSALQYTLFDPSAPIAWWLDEQHVYYLHVSRGTKSTRLCVAHSPSGEVTIIYEECADTFMQMDFIPRGKSVHVLRDQTACIWLSARTGWNHLYMIQIGSEKKEYALTEGEYAVDAIVQVDEKNGYVYFLANGREEGLHPYYRQLYRVSFTGGSIERLTPENADHRIVFSPELSSFVDTYSRVDLSPITVVRAYDGKLIATIQSSDIELLLAHGYQLPEVFHVKARDGVTDLYGVFIRPVPFEENKKYPVIDFAYGGVHTTFAPTTFPLTAQGRDQMHIAQSLAQLGFVVIMMDGMGTPGRSKAFYDVCYKNLQGAAGIHDHVLGTRELAERFPFIDIERVGMYGFSGGGYGSVRAMLEFPEFYKVAVAGCGDHDNRLYSVEWGERYQGLYDEDIYQQQVSSTLAQQLEGKLFLMHGDIDDNVHMHHTMRMVDALIHADKDFDLLILPNRGHALSRDPYVIRRIMKYFTQNL</sequence>
<dbReference type="AlphaFoldDB" id="A0A9X1V8S9"/>
<dbReference type="GO" id="GO:0008236">
    <property type="term" value="F:serine-type peptidase activity"/>
    <property type="evidence" value="ECO:0007669"/>
    <property type="project" value="InterPro"/>
</dbReference>
<keyword evidence="3" id="KW-0031">Aminopeptidase</keyword>
<organism evidence="3 4">
    <name type="scientific">Sulfoacidibacillus ferrooxidans</name>
    <dbReference type="NCBI Taxonomy" id="2005001"/>
    <lineage>
        <taxon>Bacteria</taxon>
        <taxon>Bacillati</taxon>
        <taxon>Bacillota</taxon>
        <taxon>Bacilli</taxon>
        <taxon>Bacillales</taxon>
        <taxon>Alicyclobacillaceae</taxon>
        <taxon>Sulfoacidibacillus</taxon>
    </lineage>
</organism>
<evidence type="ECO:0000313" key="3">
    <source>
        <dbReference type="EMBL" id="MCI0183019.1"/>
    </source>
</evidence>
<dbReference type="Pfam" id="PF00326">
    <property type="entry name" value="Peptidase_S9"/>
    <property type="match status" value="1"/>
</dbReference>
<accession>A0A9X1V8S9</accession>
<keyword evidence="3" id="KW-0645">Protease</keyword>
<keyword evidence="3" id="KW-0378">Hydrolase</keyword>
<reference evidence="3" key="1">
    <citation type="submission" date="2022-03" db="EMBL/GenBank/DDBJ databases">
        <title>Draft Genome Sequence of Firmicute Strain S0AB, a Heterotrophic Iron/Sulfur-Oxidizing Extreme Acidophile.</title>
        <authorList>
            <person name="Vergara E."/>
            <person name="Pakostova E."/>
            <person name="Johnson D.B."/>
            <person name="Holmes D.S."/>
        </authorList>
    </citation>
    <scope>NUCLEOTIDE SEQUENCE</scope>
    <source>
        <strain evidence="3">S0AB</strain>
    </source>
</reference>
<gene>
    <name evidence="3" type="primary">dap4</name>
    <name evidence="3" type="ORF">MM817_01289</name>
</gene>
<dbReference type="EC" id="3.4.14.5" evidence="3"/>
<keyword evidence="4" id="KW-1185">Reference proteome</keyword>
<feature type="domain" description="Peptidase S9 prolyl oligopeptidase catalytic" evidence="1">
    <location>
        <begin position="547"/>
        <end position="740"/>
    </location>
</feature>
<dbReference type="InterPro" id="IPR050278">
    <property type="entry name" value="Serine_Prot_S9B/DPPIV"/>
</dbReference>
<dbReference type="SUPFAM" id="SSF53474">
    <property type="entry name" value="alpha/beta-Hydrolases"/>
    <property type="match status" value="1"/>
</dbReference>
<proteinExistence type="predicted"/>
<comment type="caution">
    <text evidence="3">The sequence shown here is derived from an EMBL/GenBank/DDBJ whole genome shotgun (WGS) entry which is preliminary data.</text>
</comment>
<dbReference type="GO" id="GO:0004177">
    <property type="term" value="F:aminopeptidase activity"/>
    <property type="evidence" value="ECO:0007669"/>
    <property type="project" value="UniProtKB-KW"/>
</dbReference>
<dbReference type="Gene3D" id="2.140.10.30">
    <property type="entry name" value="Dipeptidylpeptidase IV, N-terminal domain"/>
    <property type="match status" value="1"/>
</dbReference>
<dbReference type="InterPro" id="IPR002469">
    <property type="entry name" value="Peptidase_S9B_N"/>
</dbReference>
<dbReference type="Proteomes" id="UP001139263">
    <property type="component" value="Unassembled WGS sequence"/>
</dbReference>
<dbReference type="PANTHER" id="PTHR11731:SF193">
    <property type="entry name" value="DIPEPTIDYL PEPTIDASE 9"/>
    <property type="match status" value="1"/>
</dbReference>
<dbReference type="RefSeq" id="WP_241712753.1">
    <property type="nucleotide sequence ID" value="NZ_JALBUF010000003.1"/>
</dbReference>
<evidence type="ECO:0000259" key="2">
    <source>
        <dbReference type="Pfam" id="PF00930"/>
    </source>
</evidence>
<evidence type="ECO:0000259" key="1">
    <source>
        <dbReference type="Pfam" id="PF00326"/>
    </source>
</evidence>
<dbReference type="SUPFAM" id="SSF82171">
    <property type="entry name" value="DPP6 N-terminal domain-like"/>
    <property type="match status" value="1"/>
</dbReference>
<dbReference type="GO" id="GO:0006508">
    <property type="term" value="P:proteolysis"/>
    <property type="evidence" value="ECO:0007669"/>
    <property type="project" value="InterPro"/>
</dbReference>
<protein>
    <submittedName>
        <fullName evidence="3">Dipeptidyl aminopeptidase 4</fullName>
        <ecNumber evidence="3">3.4.14.5</ecNumber>
    </submittedName>
</protein>
<dbReference type="Pfam" id="PF00930">
    <property type="entry name" value="DPPIV_N"/>
    <property type="match status" value="1"/>
</dbReference>
<name>A0A9X1V8S9_9BACL</name>
<evidence type="ECO:0000313" key="4">
    <source>
        <dbReference type="Proteomes" id="UP001139263"/>
    </source>
</evidence>
<dbReference type="Gene3D" id="3.40.50.1820">
    <property type="entry name" value="alpha/beta hydrolase"/>
    <property type="match status" value="1"/>
</dbReference>